<dbReference type="PANTHER" id="PTHR19376">
    <property type="entry name" value="DNA-DIRECTED RNA POLYMERASE"/>
    <property type="match status" value="1"/>
</dbReference>
<gene>
    <name evidence="7 10" type="primary">rpoC</name>
    <name evidence="10" type="ORF">UZ20_WS6002000799</name>
</gene>
<sequence length="1284" mass="144356">MIRDFKALKIAVASPQQILSWSFGEVKKAETINYRTHRAEVDGLMDEKIFGPTKNFECYCGKYKKIRYKGIVCDKCGVEVTHKRVRRERLGHIKLASPVTHVWFSYGVPNKLSLILGIPQKKLETVIYFARYLVTEVDQDRKSEVLASIKARKDEELLQIKDELKGRLDEIKLQFKEKAAAARKEVKDKKKLDFQLDRLTNDEKKEIAKIKSVYAKKEEAAKNKYNQIITLVDGMERGTTLSEDDYAELLDYDTDYFEAGMGAEAVKKVLATIDPVVEEQKLKEEKEKTKSVLKLRKIVQRLRMFEGMIKSGIDPTWLVLEVLPVIPPDLRPIIQLPGGRFATSDLNDLYRRVINRNNRLKRLIDLGAPEIILRNEKRMLQEAVDALIDNDHRPGNAVQNTRGQPYKSLSDMLRGKQGRFRQNLLGKRVDYSGRSVIVAGPDLNINECGLPKTMALELFKPFVMREIIMDGLAPNVKSAKHFFESRSHEVWDMLERVIKDRPVLLNRAPTLHKQGIQAFFPVLVEGDAIKLHPMVCTGFNADFDGDQMAVHVPLSDKAVEEAKEKMFTKSNLLLMADGNPVVNVAKDMALGIYYMTGIEEPADGLVKYFASFTEALGRFEMEALKLRERIKVLHNGSLLETSVGRILFNEITPEGFRYVNKELNKSDMAKVSAEILEKFGHEAATDFLNSVEEYGFKFATQSGMTVGMDDFVISPNKDKLLEEVENKDDQLTNDFYSGLLTEQERRRLSEQMWMELIEKVGADTWENYQKDPNNHLVTLQNSGAVPVQNPLRQISGIRGLILDPLGNIVELPLRSNYKQGLSTLEYFVAARGTRKGLADTALKTAESGYLTRRLVDVAQDVITKEFDCGTTEGFRLLRSSNRRIDFVDRINGRFLAEDVVDTKTGEIIAKAGDEIVPELARKIDALELDSLLVRSVLNCKTEHGICQKCYGYNLGTRTVAEKGVAVGVIAAQAMGEAATQLTLNTKHLAGRAGTDITQGLPRVEELFEARTPKAKAIISEVDGVVTIVKDDASVPVSIKVSEHKKLNKIYEIKADDTTLIKRSKKVKKGEILLTRANGEAVKAEMEGLAKREEDKLIYTVDKEIEVEYDLGPNDIIDVEDGDNVIRGTALTLGSKDPKEIMEFVDIDETQRYLIDNIQETYGIQGIGIDDKHVEVVVRQMFRFSKIIDSGDTEYLPGDYIDHSRLAKENAVLKEAGKDPAVGVRQLLGITTASIKTESFLSASSFQEQVRVLSDAALVGKVDELRGLKENVIIGRTVPLGSEVR</sequence>
<dbReference type="HAMAP" id="MF_01322">
    <property type="entry name" value="RNApol_bact_RpoC"/>
    <property type="match status" value="1"/>
</dbReference>
<feature type="domain" description="RNA polymerase N-terminal" evidence="9">
    <location>
        <begin position="316"/>
        <end position="596"/>
    </location>
</feature>
<dbReference type="STRING" id="1617427.UZ20_WS6002000799"/>
<dbReference type="InterPro" id="IPR038120">
    <property type="entry name" value="Rpb1_funnel_sf"/>
</dbReference>
<dbReference type="InterPro" id="IPR000722">
    <property type="entry name" value="RNA_pol_asu"/>
</dbReference>
<feature type="binding site" evidence="7">
    <location>
        <position position="76"/>
    </location>
    <ligand>
        <name>Zn(2+)</name>
        <dbReference type="ChEBI" id="CHEBI:29105"/>
        <label>1</label>
    </ligand>
</feature>
<comment type="catalytic activity">
    <reaction evidence="6 7 8">
        <text>RNA(n) + a ribonucleoside 5'-triphosphate = RNA(n+1) + diphosphate</text>
        <dbReference type="Rhea" id="RHEA:21248"/>
        <dbReference type="Rhea" id="RHEA-COMP:14527"/>
        <dbReference type="Rhea" id="RHEA-COMP:17342"/>
        <dbReference type="ChEBI" id="CHEBI:33019"/>
        <dbReference type="ChEBI" id="CHEBI:61557"/>
        <dbReference type="ChEBI" id="CHEBI:140395"/>
        <dbReference type="EC" id="2.7.7.6"/>
    </reaction>
</comment>
<dbReference type="Gene3D" id="1.10.132.30">
    <property type="match status" value="1"/>
</dbReference>
<dbReference type="InterPro" id="IPR007080">
    <property type="entry name" value="RNA_pol_Rpb1_1"/>
</dbReference>
<dbReference type="CDD" id="cd02655">
    <property type="entry name" value="RNAP_beta'_C"/>
    <property type="match status" value="1"/>
</dbReference>
<feature type="binding site" evidence="7">
    <location>
        <position position="546"/>
    </location>
    <ligand>
        <name>Mg(2+)</name>
        <dbReference type="ChEBI" id="CHEBI:18420"/>
    </ligand>
</feature>
<dbReference type="Pfam" id="PF04997">
    <property type="entry name" value="RNA_pol_Rpb1_1"/>
    <property type="match status" value="1"/>
</dbReference>
<dbReference type="Gene3D" id="2.40.40.20">
    <property type="match status" value="1"/>
</dbReference>
<feature type="binding site" evidence="7">
    <location>
        <position position="949"/>
    </location>
    <ligand>
        <name>Zn(2+)</name>
        <dbReference type="ChEBI" id="CHEBI:29105"/>
        <label>2</label>
    </ligand>
</feature>
<dbReference type="InterPro" id="IPR012754">
    <property type="entry name" value="DNA-dir_RpoC_beta_prime_bact"/>
</dbReference>
<dbReference type="Gene3D" id="4.10.860.120">
    <property type="entry name" value="RNA polymerase II, clamp domain"/>
    <property type="match status" value="1"/>
</dbReference>
<dbReference type="SMART" id="SM00663">
    <property type="entry name" value="RPOLA_N"/>
    <property type="match status" value="1"/>
</dbReference>
<dbReference type="InterPro" id="IPR007081">
    <property type="entry name" value="RNA_pol_Rpb1_5"/>
</dbReference>
<evidence type="ECO:0000313" key="11">
    <source>
        <dbReference type="Proteomes" id="UP000070449"/>
    </source>
</evidence>
<feature type="binding site" evidence="7">
    <location>
        <position position="60"/>
    </location>
    <ligand>
        <name>Zn(2+)</name>
        <dbReference type="ChEBI" id="CHEBI:29105"/>
        <label>1</label>
    </ligand>
</feature>
<reference evidence="10 11" key="1">
    <citation type="submission" date="2015-02" db="EMBL/GenBank/DDBJ databases">
        <title>Improved understanding of the partial-nitritation anammox process through 23 genomes representing the majority of the microbial community.</title>
        <authorList>
            <person name="Speth D.R."/>
            <person name="In T Zandt M."/>
            <person name="Guerrero Cruz S."/>
            <person name="Jetten M.S."/>
            <person name="Dutilh B.E."/>
        </authorList>
    </citation>
    <scope>NUCLEOTIDE SEQUENCE [LARGE SCALE GENOMIC DNA]</scope>
    <source>
        <strain evidence="10">OLB21</strain>
    </source>
</reference>
<comment type="cofactor">
    <cofactor evidence="7">
        <name>Zn(2+)</name>
        <dbReference type="ChEBI" id="CHEBI:29105"/>
    </cofactor>
    <text evidence="7">Binds 2 Zn(2+) ions per subunit.</text>
</comment>
<dbReference type="GO" id="GO:0008270">
    <property type="term" value="F:zinc ion binding"/>
    <property type="evidence" value="ECO:0007669"/>
    <property type="project" value="UniProtKB-UniRule"/>
</dbReference>
<comment type="similarity">
    <text evidence="7 8">Belongs to the RNA polymerase beta' chain family.</text>
</comment>
<evidence type="ECO:0000256" key="4">
    <source>
        <dbReference type="ARBA" id="ARBA00022723"/>
    </source>
</evidence>
<accession>A0A136KFS8</accession>
<dbReference type="InterPro" id="IPR006592">
    <property type="entry name" value="RNA_pol_N"/>
</dbReference>
<comment type="function">
    <text evidence="7 8">DNA-dependent RNA polymerase catalyzes the transcription of DNA into RNA using the four ribonucleoside triphosphates as substrates.</text>
</comment>
<dbReference type="NCBIfam" id="TIGR02386">
    <property type="entry name" value="rpoC_TIGR"/>
    <property type="match status" value="1"/>
</dbReference>
<dbReference type="EC" id="2.7.7.6" evidence="7"/>
<dbReference type="Gene3D" id="1.10.150.390">
    <property type="match status" value="1"/>
</dbReference>
<dbReference type="InterPro" id="IPR044893">
    <property type="entry name" value="RNA_pol_Rpb1_clamp_domain"/>
</dbReference>
<dbReference type="GO" id="GO:0003899">
    <property type="term" value="F:DNA-directed RNA polymerase activity"/>
    <property type="evidence" value="ECO:0007669"/>
    <property type="project" value="UniProtKB-UniRule"/>
</dbReference>
<proteinExistence type="inferred from homology"/>
<feature type="binding site" evidence="7">
    <location>
        <position position="544"/>
    </location>
    <ligand>
        <name>Mg(2+)</name>
        <dbReference type="ChEBI" id="CHEBI:18420"/>
    </ligand>
</feature>
<keyword evidence="7" id="KW-0460">Magnesium</keyword>
<comment type="cofactor">
    <cofactor evidence="7">
        <name>Mg(2+)</name>
        <dbReference type="ChEBI" id="CHEBI:18420"/>
    </cofactor>
    <text evidence="7">Binds 1 Mg(2+) ion per subunit.</text>
</comment>
<dbReference type="Proteomes" id="UP000070449">
    <property type="component" value="Unassembled WGS sequence"/>
</dbReference>
<dbReference type="Pfam" id="PF04983">
    <property type="entry name" value="RNA_pol_Rpb1_3"/>
    <property type="match status" value="1"/>
</dbReference>
<dbReference type="EMBL" id="JYPD01000025">
    <property type="protein sequence ID" value="KXK08271.1"/>
    <property type="molecule type" value="Genomic_DNA"/>
</dbReference>
<feature type="binding site" evidence="7">
    <location>
        <position position="939"/>
    </location>
    <ligand>
        <name>Zn(2+)</name>
        <dbReference type="ChEBI" id="CHEBI:29105"/>
        <label>2</label>
    </ligand>
</feature>
<evidence type="ECO:0000256" key="7">
    <source>
        <dbReference type="HAMAP-Rule" id="MF_01322"/>
    </source>
</evidence>
<keyword evidence="7" id="KW-0862">Zinc</keyword>
<feature type="binding site" evidence="7">
    <location>
        <position position="946"/>
    </location>
    <ligand>
        <name>Zn(2+)</name>
        <dbReference type="ChEBI" id="CHEBI:29105"/>
        <label>2</label>
    </ligand>
</feature>
<evidence type="ECO:0000256" key="1">
    <source>
        <dbReference type="ARBA" id="ARBA00022478"/>
    </source>
</evidence>
<comment type="subunit">
    <text evidence="7">The RNAP catalytic core consists of 2 alpha, 1 beta, 1 beta' and 1 omega subunit. When a sigma factor is associated with the core the holoenzyme is formed, which can initiate transcription.</text>
</comment>
<keyword evidence="5 7" id="KW-0804">Transcription</keyword>
<evidence type="ECO:0000256" key="6">
    <source>
        <dbReference type="ARBA" id="ARBA00048552"/>
    </source>
</evidence>
<organism evidence="10 11">
    <name type="scientific">candidate division WS6 bacterium OLB21</name>
    <dbReference type="NCBI Taxonomy" id="1617427"/>
    <lineage>
        <taxon>Bacteria</taxon>
        <taxon>Candidatus Dojkabacteria</taxon>
    </lineage>
</organism>
<dbReference type="InterPro" id="IPR007066">
    <property type="entry name" value="RNA_pol_Rpb1_3"/>
</dbReference>
<evidence type="ECO:0000256" key="5">
    <source>
        <dbReference type="ARBA" id="ARBA00023163"/>
    </source>
</evidence>
<feature type="binding site" evidence="7">
    <location>
        <position position="73"/>
    </location>
    <ligand>
        <name>Zn(2+)</name>
        <dbReference type="ChEBI" id="CHEBI:29105"/>
        <label>1</label>
    </ligand>
</feature>
<feature type="binding site" evidence="7">
    <location>
        <position position="868"/>
    </location>
    <ligand>
        <name>Zn(2+)</name>
        <dbReference type="ChEBI" id="CHEBI:29105"/>
        <label>2</label>
    </ligand>
</feature>
<dbReference type="Pfam" id="PF00623">
    <property type="entry name" value="RNA_pol_Rpb1_2"/>
    <property type="match status" value="1"/>
</dbReference>
<dbReference type="Gene3D" id="1.10.1790.20">
    <property type="match status" value="1"/>
</dbReference>
<keyword evidence="4 7" id="KW-0479">Metal-binding</keyword>
<keyword evidence="1 7" id="KW-0240">DNA-directed RNA polymerase</keyword>
<evidence type="ECO:0000256" key="8">
    <source>
        <dbReference type="RuleBase" id="RU004279"/>
    </source>
</evidence>
<name>A0A136KFS8_9BACT</name>
<feature type="binding site" evidence="7">
    <location>
        <position position="58"/>
    </location>
    <ligand>
        <name>Zn(2+)</name>
        <dbReference type="ChEBI" id="CHEBI:29105"/>
        <label>1</label>
    </ligand>
</feature>
<dbReference type="GO" id="GO:0006351">
    <property type="term" value="P:DNA-templated transcription"/>
    <property type="evidence" value="ECO:0007669"/>
    <property type="project" value="UniProtKB-UniRule"/>
</dbReference>
<evidence type="ECO:0000259" key="9">
    <source>
        <dbReference type="SMART" id="SM00663"/>
    </source>
</evidence>
<dbReference type="Gene3D" id="2.40.50.100">
    <property type="match status" value="2"/>
</dbReference>
<dbReference type="GO" id="GO:0000428">
    <property type="term" value="C:DNA-directed RNA polymerase complex"/>
    <property type="evidence" value="ECO:0007669"/>
    <property type="project" value="UniProtKB-KW"/>
</dbReference>
<dbReference type="SUPFAM" id="SSF64484">
    <property type="entry name" value="beta and beta-prime subunits of DNA dependent RNA-polymerase"/>
    <property type="match status" value="1"/>
</dbReference>
<dbReference type="Gene3D" id="1.10.274.100">
    <property type="entry name" value="RNA polymerase Rpb1, domain 3"/>
    <property type="match status" value="2"/>
</dbReference>
<comment type="caution">
    <text evidence="10">The sequence shown here is derived from an EMBL/GenBank/DDBJ whole genome shotgun (WGS) entry which is preliminary data.</text>
</comment>
<dbReference type="InterPro" id="IPR042102">
    <property type="entry name" value="RNA_pol_Rpb1_3_sf"/>
</dbReference>
<dbReference type="PATRIC" id="fig|1617427.3.peg.832"/>
<keyword evidence="3 7" id="KW-0548">Nucleotidyltransferase</keyword>
<dbReference type="GO" id="GO:0000287">
    <property type="term" value="F:magnesium ion binding"/>
    <property type="evidence" value="ECO:0007669"/>
    <property type="project" value="UniProtKB-UniRule"/>
</dbReference>
<dbReference type="Gene3D" id="1.10.40.90">
    <property type="match status" value="1"/>
</dbReference>
<keyword evidence="2 7" id="KW-0808">Transferase</keyword>
<feature type="binding site" evidence="7">
    <location>
        <position position="542"/>
    </location>
    <ligand>
        <name>Mg(2+)</name>
        <dbReference type="ChEBI" id="CHEBI:18420"/>
    </ligand>
</feature>
<dbReference type="InterPro" id="IPR045867">
    <property type="entry name" value="DNA-dir_RpoC_beta_prime"/>
</dbReference>
<evidence type="ECO:0000313" key="10">
    <source>
        <dbReference type="EMBL" id="KXK08271.1"/>
    </source>
</evidence>
<dbReference type="CDD" id="cd01609">
    <property type="entry name" value="RNAP_beta'_N"/>
    <property type="match status" value="1"/>
</dbReference>
<dbReference type="PANTHER" id="PTHR19376:SF54">
    <property type="entry name" value="DNA-DIRECTED RNA POLYMERASE SUBUNIT BETA"/>
    <property type="match status" value="1"/>
</dbReference>
<evidence type="ECO:0000256" key="3">
    <source>
        <dbReference type="ARBA" id="ARBA00022695"/>
    </source>
</evidence>
<dbReference type="Pfam" id="PF04998">
    <property type="entry name" value="RNA_pol_Rpb1_5"/>
    <property type="match status" value="1"/>
</dbReference>
<dbReference type="GO" id="GO:0003677">
    <property type="term" value="F:DNA binding"/>
    <property type="evidence" value="ECO:0007669"/>
    <property type="project" value="UniProtKB-UniRule"/>
</dbReference>
<evidence type="ECO:0000256" key="2">
    <source>
        <dbReference type="ARBA" id="ARBA00022679"/>
    </source>
</evidence>
<protein>
    <recommendedName>
        <fullName evidence="7">DNA-directed RNA polymerase subunit beta'</fullName>
        <shortName evidence="7">RNAP subunit beta'</shortName>
        <ecNumber evidence="7">2.7.7.6</ecNumber>
    </recommendedName>
    <alternativeName>
        <fullName evidence="7">RNA polymerase subunit beta'</fullName>
    </alternativeName>
    <alternativeName>
        <fullName evidence="7">Transcriptase subunit beta'</fullName>
    </alternativeName>
</protein>